<dbReference type="Proteomes" id="UP000238186">
    <property type="component" value="Unassembled WGS sequence"/>
</dbReference>
<evidence type="ECO:0000313" key="6">
    <source>
        <dbReference type="EMBL" id="VDG94246.1"/>
    </source>
</evidence>
<reference evidence="5 7" key="1">
    <citation type="submission" date="2018-02" db="EMBL/GenBank/DDBJ databases">
        <title>Distribution and characterization of Shiga toxin converting temperate phage carried by Shigella flexneri in Hispaniola.</title>
        <authorList>
            <person name="Fogolari M."/>
            <person name="Mavian C."/>
            <person name="Angeletti S."/>
            <person name="Salemi M."/>
            <person name="Lampel K.A."/>
            <person name="Maurelli A.T."/>
        </authorList>
    </citation>
    <scope>NUCLEOTIDE SEQUENCE [LARGE SCALE GENOMIC DNA]</scope>
    <source>
        <strain evidence="5 7">BS979</strain>
    </source>
</reference>
<feature type="domain" description="Tail sheath protein Gp18-like" evidence="4">
    <location>
        <begin position="28"/>
        <end position="87"/>
    </location>
</feature>
<dbReference type="PANTHER" id="PTHR35861">
    <property type="match status" value="1"/>
</dbReference>
<evidence type="ECO:0000259" key="4">
    <source>
        <dbReference type="Pfam" id="PF22671"/>
    </source>
</evidence>
<feature type="domain" description="Tail sheath protein subtilisin-like" evidence="2">
    <location>
        <begin position="127"/>
        <end position="277"/>
    </location>
</feature>
<dbReference type="InterPro" id="IPR052042">
    <property type="entry name" value="Tail_sheath_structural"/>
</dbReference>
<organism evidence="5 7">
    <name type="scientific">Shigella dysenteriae</name>
    <dbReference type="NCBI Taxonomy" id="622"/>
    <lineage>
        <taxon>Bacteria</taxon>
        <taxon>Pseudomonadati</taxon>
        <taxon>Pseudomonadota</taxon>
        <taxon>Gammaproteobacteria</taxon>
        <taxon>Enterobacterales</taxon>
        <taxon>Enterobacteriaceae</taxon>
        <taxon>Shigella</taxon>
    </lineage>
</organism>
<evidence type="ECO:0000259" key="3">
    <source>
        <dbReference type="Pfam" id="PF17482"/>
    </source>
</evidence>
<dbReference type="Pfam" id="PF17482">
    <property type="entry name" value="Phage_sheath_1C"/>
    <property type="match status" value="1"/>
</dbReference>
<dbReference type="AlphaFoldDB" id="A0A2S8DG88"/>
<evidence type="ECO:0000256" key="1">
    <source>
        <dbReference type="ARBA" id="ARBA00008005"/>
    </source>
</evidence>
<feature type="domain" description="Tail sheath protein C-terminal" evidence="3">
    <location>
        <begin position="281"/>
        <end position="375"/>
    </location>
</feature>
<dbReference type="EMBL" id="PUGT01000039">
    <property type="protein sequence ID" value="PQN10948.1"/>
    <property type="molecule type" value="Genomic_DNA"/>
</dbReference>
<dbReference type="PANTHER" id="PTHR35861:SF1">
    <property type="entry name" value="PHAGE TAIL SHEATH PROTEIN"/>
    <property type="match status" value="1"/>
</dbReference>
<dbReference type="InterPro" id="IPR054564">
    <property type="entry name" value="Gp18_domIII_N"/>
</dbReference>
<evidence type="ECO:0000259" key="2">
    <source>
        <dbReference type="Pfam" id="PF04984"/>
    </source>
</evidence>
<comment type="similarity">
    <text evidence="1">Belongs to the myoviridae tail sheath protein family.</text>
</comment>
<name>A0A2S8DG88_SHIDY</name>
<evidence type="ECO:0000313" key="5">
    <source>
        <dbReference type="EMBL" id="PQN10948.1"/>
    </source>
</evidence>
<dbReference type="InterPro" id="IPR035089">
    <property type="entry name" value="Phage_sheath_subtilisin"/>
</dbReference>
<evidence type="ECO:0000313" key="7">
    <source>
        <dbReference type="Proteomes" id="UP000238186"/>
    </source>
</evidence>
<evidence type="ECO:0000313" key="8">
    <source>
        <dbReference type="Proteomes" id="UP000274225"/>
    </source>
</evidence>
<dbReference type="Proteomes" id="UP000274225">
    <property type="component" value="Unassembled WGS sequence"/>
</dbReference>
<dbReference type="Pfam" id="PF04984">
    <property type="entry name" value="Phage_sheath_1"/>
    <property type="match status" value="1"/>
</dbReference>
<dbReference type="EMBL" id="UYIT01000006">
    <property type="protein sequence ID" value="VDG94246.1"/>
    <property type="molecule type" value="Genomic_DNA"/>
</dbReference>
<dbReference type="Pfam" id="PF22671">
    <property type="entry name" value="Gp18_domIII_N"/>
    <property type="match status" value="1"/>
</dbReference>
<dbReference type="InterPro" id="IPR020287">
    <property type="entry name" value="Tail_sheath_C"/>
</dbReference>
<protein>
    <submittedName>
        <fullName evidence="5">Phage tail sheath family protein</fullName>
    </submittedName>
    <submittedName>
        <fullName evidence="6">Phage tail sheath protein</fullName>
    </submittedName>
</protein>
<gene>
    <name evidence="5" type="ORF">C5K18_03165</name>
    <name evidence="6" type="ORF">NCTC11868_04180</name>
</gene>
<dbReference type="RefSeq" id="WP_000005370.1">
    <property type="nucleotide sequence ID" value="NZ_CP026807.1"/>
</dbReference>
<sequence length="394" mass="43692">MSETRFHGARVTENTDLVTAINDVDSSVIGIVATADDADAKLFPLNKPTLLTRVNDVLGKCGTTGTLYRALKAIADQVSTKVIVVRVAEHKEEDGKTQDQLVIGGSEDDGSYMGMYALLVAEQDESIGYRPRILAAPELDTEAVTKSLCVIADKLRAFVYASCHGCNTMAEAITYRQKFNEREVMLLWPDFIAYNPKNGKNETFPAPAYACGLRAYIDHEQGWNKSLSNVPVKNVLGMSRHVFWSLQAEDSDANSLNNKEITTIIRRNGVRFWGNRTPETNAYIFEVYTRTAQVLADSIAEAQFETIDSPLTPANVKDVISAIRAKLDSLVTAGKLIGAECWYDVVDNSTTDLRQGRVRIRYKYTPVPPLEDMELYQTFTDEYFEPAFAVLGGA</sequence>
<accession>A0A2S8DG88</accession>
<proteinExistence type="inferred from homology"/>
<reference evidence="6 8" key="2">
    <citation type="submission" date="2018-11" db="EMBL/GenBank/DDBJ databases">
        <authorList>
            <consortium name="Pathogen Informatics"/>
        </authorList>
    </citation>
    <scope>NUCLEOTIDE SEQUENCE [LARGE SCALE GENOMIC DNA]</scope>
    <source>
        <strain evidence="6 8">NCTC11868</strain>
    </source>
</reference>